<dbReference type="RefSeq" id="XP_065675750.1">
    <property type="nucleotide sequence ID" value="XM_065819678.1"/>
</dbReference>
<protein>
    <submittedName>
        <fullName evidence="3">Protein PF3D7_1417600-like</fullName>
    </submittedName>
</protein>
<name>A0ABM4DMG7_HYDVU</name>
<keyword evidence="2" id="KW-1185">Reference proteome</keyword>
<dbReference type="PANTHER" id="PTHR17571">
    <property type="entry name" value="URINARY PROTEIN RUP /ACROSOMAL PROTEIN SP-10"/>
    <property type="match status" value="1"/>
</dbReference>
<dbReference type="Proteomes" id="UP001652625">
    <property type="component" value="Chromosome 15"/>
</dbReference>
<accession>A0ABM4DMG7</accession>
<feature type="compositionally biased region" description="Basic and acidic residues" evidence="1">
    <location>
        <begin position="279"/>
        <end position="290"/>
    </location>
</feature>
<dbReference type="PANTHER" id="PTHR17571:SF34">
    <property type="entry name" value="ACROSOMAL PROTEIN SP-10"/>
    <property type="match status" value="1"/>
</dbReference>
<feature type="compositionally biased region" description="Acidic residues" evidence="1">
    <location>
        <begin position="291"/>
        <end position="372"/>
    </location>
</feature>
<reference evidence="3" key="1">
    <citation type="submission" date="2025-08" db="UniProtKB">
        <authorList>
            <consortium name="RefSeq"/>
        </authorList>
    </citation>
    <scope>IDENTIFICATION</scope>
</reference>
<evidence type="ECO:0000313" key="2">
    <source>
        <dbReference type="Proteomes" id="UP001652625"/>
    </source>
</evidence>
<organism evidence="2 3">
    <name type="scientific">Hydra vulgaris</name>
    <name type="common">Hydra</name>
    <name type="synonym">Hydra attenuata</name>
    <dbReference type="NCBI Taxonomy" id="6087"/>
    <lineage>
        <taxon>Eukaryota</taxon>
        <taxon>Metazoa</taxon>
        <taxon>Cnidaria</taxon>
        <taxon>Hydrozoa</taxon>
        <taxon>Hydroidolina</taxon>
        <taxon>Anthoathecata</taxon>
        <taxon>Aplanulata</taxon>
        <taxon>Hydridae</taxon>
        <taxon>Hydra</taxon>
    </lineage>
</organism>
<sequence>MRKDKEYVSWNAWNDIQKLDSDQYTCLERTLAFAENCQSVLFSDVLDDLIKMKMKFYQTIGTNQQTISLSLYLVVFDDIRGQYECTKDFIKNLLSSVIDEDNSIQNYITDLKFIEKNFLELLTFIYKYNECNQDLINKNMANINNWNMIKEESNAMYNMFQDILKFLQIVDGAQMAEINEEKLEEMRNCVRDIESGLLSYVRHGEKMSNQSENWTEDRIRVLEKFYKLHYSEKELWHSLELLSPLMVVICNNAIKEDEFIIEKEEEEFARRDEAILHNKKMENETDTKEELSEEELSEEELSEEELSEEELSEEELSEEELSEEELSEEELSEEELSEEELSEEELSEEELSEEELSEEELSEEELSEEELLEEKVSEELSTNYKEVSAADYLKLCECEKNSCLECKNVLKI</sequence>
<gene>
    <name evidence="3" type="primary">LOC136091958</name>
</gene>
<evidence type="ECO:0000313" key="3">
    <source>
        <dbReference type="RefSeq" id="XP_065675750.1"/>
    </source>
</evidence>
<dbReference type="GeneID" id="136091958"/>
<feature type="region of interest" description="Disordered" evidence="1">
    <location>
        <begin position="279"/>
        <end position="377"/>
    </location>
</feature>
<proteinExistence type="predicted"/>
<evidence type="ECO:0000256" key="1">
    <source>
        <dbReference type="SAM" id="MobiDB-lite"/>
    </source>
</evidence>
<dbReference type="InterPro" id="IPR052671">
    <property type="entry name" value="Acrosomal_SP-10-like"/>
</dbReference>